<name>A0A7T9DIT4_9ARCH</name>
<keyword evidence="1" id="KW-0812">Transmembrane</keyword>
<gene>
    <name evidence="2" type="ORF">IPJ89_03175</name>
</gene>
<proteinExistence type="predicted"/>
<feature type="transmembrane region" description="Helical" evidence="1">
    <location>
        <begin position="16"/>
        <end position="33"/>
    </location>
</feature>
<accession>A0A7T9DIT4</accession>
<keyword evidence="1" id="KW-0472">Membrane</keyword>
<dbReference type="Proteomes" id="UP000596004">
    <property type="component" value="Chromosome"/>
</dbReference>
<evidence type="ECO:0000256" key="1">
    <source>
        <dbReference type="SAM" id="Phobius"/>
    </source>
</evidence>
<sequence length="751" mass="80473">MESDSPPTKSRGQSTVEMLVAVAIATVILAYLVNFTTTHVLQLQQQQAIKTGQIAVAEMADAINGVNAQGIGAQESIIIHFPRGIDPANVYFSGKSIVMRVYDTDITATTDVTLTGSLPTTFGPKQLLLTTTATGVHVGSNTLSSSAASIYLPMARDSNQTTRITLTNHDSSSATLSASLSWSHTLVTTVISPSSGTIVGNAPFDIDLNAVSTASAIGNYTGTLTITATFSDRVETFAIPINVEVFSNTGTLMNILPASLYFTTLGADSNAIGIQICNTGNAELKNISFIPSSGNAGDWIESIATIATLSGQSCTTETVTITVPGGTSYGHYLGSLAVTDYSGANNQVIPIELEVFGQAGAFLWDWNGAYFPDTTTVQGFKLKNNSSGAITLSQLRVQRWWACDSNHAQLEEFWSSGGDFVFSPAADDNETNAISLNISGNGIYQNNFLYFTGNISDEGEQFQSHVTFSDGSVYSSGIWGTGCFLDTTAPGTVTNLVASPGPDFRTIRLNFTSPGDDNFTGTPVDANLRYSLSSIDNESEFNSATPVDDYYFSKAVGGYPTYITVSDLNIGPTYYFAAKFRDEAYNWSGLSNTDSAQAFNSMSIEEDGNSFQFFPAATNVTGLVITDIQLTPSSPRTGNLLFHIDSNEQSVSYTVDLNFDFGARTVNRVRVWYPTRYTSNIKNTAANVDNRHSNPYTTIDLLSTTYVTNVLFQYAGNLDPPSAILISNVNTFIIEEANGIMDANITITADD</sequence>
<keyword evidence="1" id="KW-1133">Transmembrane helix</keyword>
<organism evidence="2">
    <name type="scientific">Candidatus Iainarchaeum sp</name>
    <dbReference type="NCBI Taxonomy" id="3101447"/>
    <lineage>
        <taxon>Archaea</taxon>
        <taxon>Candidatus Iainarchaeota</taxon>
        <taxon>Candidatus Iainarchaeia</taxon>
        <taxon>Candidatus Iainarchaeales</taxon>
        <taxon>Candidatus Iainarchaeaceae</taxon>
        <taxon>Candidatus Iainarchaeum</taxon>
    </lineage>
</organism>
<dbReference type="EMBL" id="CP064981">
    <property type="protein sequence ID" value="QQR92140.1"/>
    <property type="molecule type" value="Genomic_DNA"/>
</dbReference>
<reference evidence="2" key="1">
    <citation type="submission" date="2020-11" db="EMBL/GenBank/DDBJ databases">
        <title>Connecting structure to function with the recovery of over 1000 high-quality activated sludge metagenome-assembled genomes encoding full-length rRNA genes using long-read sequencing.</title>
        <authorList>
            <person name="Singleton C.M."/>
            <person name="Petriglieri F."/>
            <person name="Kristensen J.M."/>
            <person name="Kirkegaard R.H."/>
            <person name="Michaelsen T.Y."/>
            <person name="Andersen M.H."/>
            <person name="Karst S.M."/>
            <person name="Dueholm M.S."/>
            <person name="Nielsen P.H."/>
            <person name="Albertsen M."/>
        </authorList>
    </citation>
    <scope>NUCLEOTIDE SEQUENCE</scope>
    <source>
        <strain evidence="2">Fred_18-Q3-R57-64_BAT3C.431</strain>
    </source>
</reference>
<evidence type="ECO:0000313" key="2">
    <source>
        <dbReference type="EMBL" id="QQR92140.1"/>
    </source>
</evidence>
<protein>
    <submittedName>
        <fullName evidence="2">Uncharacterized protein</fullName>
    </submittedName>
</protein>
<dbReference type="AlphaFoldDB" id="A0A7T9DIT4"/>